<feature type="transmembrane region" description="Helical" evidence="6">
    <location>
        <begin position="15"/>
        <end position="35"/>
    </location>
</feature>
<feature type="transmembrane region" description="Helical" evidence="6">
    <location>
        <begin position="268"/>
        <end position="289"/>
    </location>
</feature>
<feature type="transmembrane region" description="Helical" evidence="6">
    <location>
        <begin position="74"/>
        <end position="94"/>
    </location>
</feature>
<dbReference type="RefSeq" id="WP_074735051.1">
    <property type="nucleotide sequence ID" value="NZ_FNNP01000001.1"/>
</dbReference>
<feature type="transmembrane region" description="Helical" evidence="6">
    <location>
        <begin position="244"/>
        <end position="262"/>
    </location>
</feature>
<feature type="transmembrane region" description="Helical" evidence="6">
    <location>
        <begin position="219"/>
        <end position="237"/>
    </location>
</feature>
<sequence length="298" mass="32358">MQDQSQKTSVLQNGLFLGFLAAFLWGTHSVIVRYLTSDLGGLQIAVSRLFIAAFAIYCMLRVMGARVSVQHRDWNFRLAVLSTVVNYILFHIGLEHTGAANAMVLENTAPFFVLIFLYFFADTTVGRTDVLATLLAILGVFLTVYRDFQGGGEPLLGDLMEIGAGLSWAVFLISSSRAMQSSETTAERLNFLFGIFLCSGVLLVPLAAFSFQIPTANDVIFLILLGVLPTALAYYLWYEAAARVSTLTATLLFAGSVVFTFVNSALFLGASITPLAIVGAVLIVTAIFVTTMKSTKEK</sequence>
<feature type="transmembrane region" description="Helical" evidence="6">
    <location>
        <begin position="191"/>
        <end position="213"/>
    </location>
</feature>
<dbReference type="STRING" id="985054.SAMN05444358_1011084"/>
<dbReference type="PANTHER" id="PTHR32322:SF2">
    <property type="entry name" value="EAMA DOMAIN-CONTAINING PROTEIN"/>
    <property type="match status" value="1"/>
</dbReference>
<evidence type="ECO:0000256" key="5">
    <source>
        <dbReference type="ARBA" id="ARBA00023136"/>
    </source>
</evidence>
<feature type="transmembrane region" description="Helical" evidence="6">
    <location>
        <begin position="41"/>
        <end position="62"/>
    </location>
</feature>
<name>A0A1H2UAY1_9RHOB</name>
<evidence type="ECO:0000256" key="1">
    <source>
        <dbReference type="ARBA" id="ARBA00004141"/>
    </source>
</evidence>
<evidence type="ECO:0000256" key="4">
    <source>
        <dbReference type="ARBA" id="ARBA00022989"/>
    </source>
</evidence>
<evidence type="ECO:0000256" key="6">
    <source>
        <dbReference type="SAM" id="Phobius"/>
    </source>
</evidence>
<feature type="transmembrane region" description="Helical" evidence="6">
    <location>
        <begin position="130"/>
        <end position="148"/>
    </location>
</feature>
<dbReference type="InterPro" id="IPR037185">
    <property type="entry name" value="EmrE-like"/>
</dbReference>
<feature type="transmembrane region" description="Helical" evidence="6">
    <location>
        <begin position="100"/>
        <end position="121"/>
    </location>
</feature>
<dbReference type="Pfam" id="PF00892">
    <property type="entry name" value="EamA"/>
    <property type="match status" value="2"/>
</dbReference>
<keyword evidence="5 6" id="KW-0472">Membrane</keyword>
<accession>A0A1H2UAY1</accession>
<keyword evidence="9" id="KW-1185">Reference proteome</keyword>
<feature type="domain" description="EamA" evidence="7">
    <location>
        <begin position="156"/>
        <end position="291"/>
    </location>
</feature>
<dbReference type="InterPro" id="IPR000620">
    <property type="entry name" value="EamA_dom"/>
</dbReference>
<evidence type="ECO:0000313" key="8">
    <source>
        <dbReference type="EMBL" id="SDW53353.1"/>
    </source>
</evidence>
<dbReference type="GO" id="GO:0016020">
    <property type="term" value="C:membrane"/>
    <property type="evidence" value="ECO:0007669"/>
    <property type="project" value="UniProtKB-SubCell"/>
</dbReference>
<comment type="similarity">
    <text evidence="2">Belongs to the EamA transporter family.</text>
</comment>
<evidence type="ECO:0000256" key="2">
    <source>
        <dbReference type="ARBA" id="ARBA00007362"/>
    </source>
</evidence>
<dbReference type="Gene3D" id="1.10.3730.20">
    <property type="match status" value="1"/>
</dbReference>
<dbReference type="OrthoDB" id="184388at2"/>
<dbReference type="EMBL" id="FNNP01000001">
    <property type="protein sequence ID" value="SDW53353.1"/>
    <property type="molecule type" value="Genomic_DNA"/>
</dbReference>
<organism evidence="8 9">
    <name type="scientific">Ruegeria halocynthiae</name>
    <dbReference type="NCBI Taxonomy" id="985054"/>
    <lineage>
        <taxon>Bacteria</taxon>
        <taxon>Pseudomonadati</taxon>
        <taxon>Pseudomonadota</taxon>
        <taxon>Alphaproteobacteria</taxon>
        <taxon>Rhodobacterales</taxon>
        <taxon>Roseobacteraceae</taxon>
        <taxon>Ruegeria</taxon>
    </lineage>
</organism>
<dbReference type="InterPro" id="IPR050638">
    <property type="entry name" value="AA-Vitamin_Transporters"/>
</dbReference>
<keyword evidence="4 6" id="KW-1133">Transmembrane helix</keyword>
<keyword evidence="3 6" id="KW-0812">Transmembrane</keyword>
<feature type="domain" description="EamA" evidence="7">
    <location>
        <begin position="13"/>
        <end position="144"/>
    </location>
</feature>
<evidence type="ECO:0000313" key="9">
    <source>
        <dbReference type="Proteomes" id="UP000183400"/>
    </source>
</evidence>
<proteinExistence type="inferred from homology"/>
<dbReference type="PANTHER" id="PTHR32322">
    <property type="entry name" value="INNER MEMBRANE TRANSPORTER"/>
    <property type="match status" value="1"/>
</dbReference>
<evidence type="ECO:0000256" key="3">
    <source>
        <dbReference type="ARBA" id="ARBA00022692"/>
    </source>
</evidence>
<comment type="subcellular location">
    <subcellularLocation>
        <location evidence="1">Membrane</location>
        <topology evidence="1">Multi-pass membrane protein</topology>
    </subcellularLocation>
</comment>
<protein>
    <submittedName>
        <fullName evidence="8">Threonine/homoserine efflux transporter RhtA</fullName>
    </submittedName>
</protein>
<dbReference type="AlphaFoldDB" id="A0A1H2UAY1"/>
<evidence type="ECO:0000259" key="7">
    <source>
        <dbReference type="Pfam" id="PF00892"/>
    </source>
</evidence>
<dbReference type="SUPFAM" id="SSF103481">
    <property type="entry name" value="Multidrug resistance efflux transporter EmrE"/>
    <property type="match status" value="2"/>
</dbReference>
<feature type="transmembrane region" description="Helical" evidence="6">
    <location>
        <begin position="160"/>
        <end position="179"/>
    </location>
</feature>
<gene>
    <name evidence="8" type="ORF">SAMN05444358_1011084</name>
</gene>
<reference evidence="9" key="1">
    <citation type="submission" date="2016-10" db="EMBL/GenBank/DDBJ databases">
        <authorList>
            <person name="Varghese N."/>
            <person name="Submissions S."/>
        </authorList>
    </citation>
    <scope>NUCLEOTIDE SEQUENCE [LARGE SCALE GENOMIC DNA]</scope>
    <source>
        <strain evidence="9">DSM 27839</strain>
    </source>
</reference>
<dbReference type="Proteomes" id="UP000183400">
    <property type="component" value="Unassembled WGS sequence"/>
</dbReference>